<keyword evidence="3" id="KW-1185">Reference proteome</keyword>
<dbReference type="Proteomes" id="UP000681526">
    <property type="component" value="Unassembled WGS sequence"/>
</dbReference>
<name>A0ABN7RIV8_THEXY</name>
<protein>
    <recommendedName>
        <fullName evidence="1">Core domain-containing protein</fullName>
    </recommendedName>
</protein>
<sequence length="111" mass="11710">MRIDMTPEAAARLAAMPGVGRRLRLIYDAEGCGCAVSGVPALHALDEPAPGDAEAETNGSFEIGYDPRHEVFFEDRLVIDLAPDGGGLMLRGAGQIYTTHLRVITARSSGG</sequence>
<dbReference type="InterPro" id="IPR000361">
    <property type="entry name" value="ATAP_core_dom"/>
</dbReference>
<accession>A0ABN7RIV8</accession>
<dbReference type="RefSeq" id="WP_015254651.1">
    <property type="nucleotide sequence ID" value="NZ_CAJRAY010000010.1"/>
</dbReference>
<dbReference type="EMBL" id="CAJRAY010000010">
    <property type="protein sequence ID" value="CAG5078741.1"/>
    <property type="molecule type" value="Genomic_DNA"/>
</dbReference>
<dbReference type="InterPro" id="IPR035903">
    <property type="entry name" value="HesB-like_dom_sf"/>
</dbReference>
<proteinExistence type="predicted"/>
<comment type="caution">
    <text evidence="2">The sequence shown here is derived from an EMBL/GenBank/DDBJ whole genome shotgun (WGS) entry which is preliminary data.</text>
</comment>
<dbReference type="Pfam" id="PF01521">
    <property type="entry name" value="Fe-S_biosyn"/>
    <property type="match status" value="1"/>
</dbReference>
<dbReference type="SUPFAM" id="SSF89360">
    <property type="entry name" value="HesB-like domain"/>
    <property type="match status" value="1"/>
</dbReference>
<dbReference type="Gene3D" id="2.60.300.12">
    <property type="entry name" value="HesB-like domain"/>
    <property type="match status" value="1"/>
</dbReference>
<gene>
    <name evidence="2" type="primary">txxe 496</name>
    <name evidence="2" type="ORF">TXXE_02520</name>
</gene>
<organism evidence="2 3">
    <name type="scientific">Thermobacillus xylanilyticus</name>
    <dbReference type="NCBI Taxonomy" id="76633"/>
    <lineage>
        <taxon>Bacteria</taxon>
        <taxon>Bacillati</taxon>
        <taxon>Bacillota</taxon>
        <taxon>Bacilli</taxon>
        <taxon>Bacillales</taxon>
        <taxon>Paenibacillaceae</taxon>
        <taxon>Thermobacillus</taxon>
    </lineage>
</organism>
<evidence type="ECO:0000313" key="3">
    <source>
        <dbReference type="Proteomes" id="UP000681526"/>
    </source>
</evidence>
<evidence type="ECO:0000259" key="1">
    <source>
        <dbReference type="Pfam" id="PF01521"/>
    </source>
</evidence>
<feature type="domain" description="Core" evidence="1">
    <location>
        <begin position="1"/>
        <end position="103"/>
    </location>
</feature>
<evidence type="ECO:0000313" key="2">
    <source>
        <dbReference type="EMBL" id="CAG5078741.1"/>
    </source>
</evidence>
<reference evidence="2 3" key="1">
    <citation type="submission" date="2021-04" db="EMBL/GenBank/DDBJ databases">
        <authorList>
            <person name="Rakotoarivonina H."/>
        </authorList>
    </citation>
    <scope>NUCLEOTIDE SEQUENCE [LARGE SCALE GENOMIC DNA]</scope>
    <source>
        <strain evidence="2 3">XE</strain>
    </source>
</reference>